<reference evidence="4" key="1">
    <citation type="submission" date="2023-11" db="EMBL/GenBank/DDBJ databases">
        <title>Genome assemblies of two species of porcelain crab, Petrolisthes cinctipes and Petrolisthes manimaculis (Anomura: Porcellanidae).</title>
        <authorList>
            <person name="Angst P."/>
        </authorList>
    </citation>
    <scope>NUCLEOTIDE SEQUENCE</scope>
    <source>
        <strain evidence="4">PB745_02</strain>
        <tissue evidence="4">Gill</tissue>
    </source>
</reference>
<accession>A0AAE1QNA2</accession>
<comment type="caution">
    <text evidence="4">The sequence shown here is derived from an EMBL/GenBank/DDBJ whole genome shotgun (WGS) entry which is preliminary data.</text>
</comment>
<proteinExistence type="inferred from homology"/>
<dbReference type="GO" id="GO:0008146">
    <property type="term" value="F:sulfotransferase activity"/>
    <property type="evidence" value="ECO:0007669"/>
    <property type="project" value="InterPro"/>
</dbReference>
<organism evidence="4 5">
    <name type="scientific">Petrolisthes manimaculis</name>
    <dbReference type="NCBI Taxonomy" id="1843537"/>
    <lineage>
        <taxon>Eukaryota</taxon>
        <taxon>Metazoa</taxon>
        <taxon>Ecdysozoa</taxon>
        <taxon>Arthropoda</taxon>
        <taxon>Crustacea</taxon>
        <taxon>Multicrustacea</taxon>
        <taxon>Malacostraca</taxon>
        <taxon>Eumalacostraca</taxon>
        <taxon>Eucarida</taxon>
        <taxon>Decapoda</taxon>
        <taxon>Pleocyemata</taxon>
        <taxon>Anomura</taxon>
        <taxon>Galatheoidea</taxon>
        <taxon>Porcellanidae</taxon>
        <taxon>Petrolisthes</taxon>
    </lineage>
</organism>
<comment type="similarity">
    <text evidence="1">Belongs to the sulfotransferase 1 family.</text>
</comment>
<dbReference type="InterPro" id="IPR000863">
    <property type="entry name" value="Sulfotransferase_dom"/>
</dbReference>
<evidence type="ECO:0000256" key="1">
    <source>
        <dbReference type="ARBA" id="ARBA00005771"/>
    </source>
</evidence>
<dbReference type="PANTHER" id="PTHR11783">
    <property type="entry name" value="SULFOTRANSFERASE SULT"/>
    <property type="match status" value="1"/>
</dbReference>
<evidence type="ECO:0000256" key="2">
    <source>
        <dbReference type="ARBA" id="ARBA00022679"/>
    </source>
</evidence>
<dbReference type="EMBL" id="JAWZYT010000013">
    <property type="protein sequence ID" value="KAK4329471.1"/>
    <property type="molecule type" value="Genomic_DNA"/>
</dbReference>
<dbReference type="SUPFAM" id="SSF52540">
    <property type="entry name" value="P-loop containing nucleoside triphosphate hydrolases"/>
    <property type="match status" value="1"/>
</dbReference>
<dbReference type="AlphaFoldDB" id="A0AAE1QNA2"/>
<evidence type="ECO:0000313" key="5">
    <source>
        <dbReference type="Proteomes" id="UP001292094"/>
    </source>
</evidence>
<keyword evidence="5" id="KW-1185">Reference proteome</keyword>
<sequence>MDKKRKLLTGHEVEAMSEEWQAKMGNDLEPFPGGYVKIIPGGWIYPGRAPFFIDKIQKFQVLTTRMQALFVVTALQGLTSALTSALIRNLPLQIVEQTSFSNMKYRGEPAKGEGLFNEEVKQKNGGFFRKGVVGDWKNHFSPQLNQEIDMWINKNVGDIPFNWG</sequence>
<protein>
    <recommendedName>
        <fullName evidence="3">Sulfotransferase domain-containing protein</fullName>
    </recommendedName>
</protein>
<gene>
    <name evidence="4" type="ORF">Pmani_000228</name>
</gene>
<evidence type="ECO:0000313" key="4">
    <source>
        <dbReference type="EMBL" id="KAK4329471.1"/>
    </source>
</evidence>
<dbReference type="Gene3D" id="3.40.50.300">
    <property type="entry name" value="P-loop containing nucleotide triphosphate hydrolases"/>
    <property type="match status" value="1"/>
</dbReference>
<evidence type="ECO:0000259" key="3">
    <source>
        <dbReference type="Pfam" id="PF00685"/>
    </source>
</evidence>
<dbReference type="Proteomes" id="UP001292094">
    <property type="component" value="Unassembled WGS sequence"/>
</dbReference>
<feature type="domain" description="Sulfotransferase" evidence="3">
    <location>
        <begin position="93"/>
        <end position="159"/>
    </location>
</feature>
<dbReference type="Pfam" id="PF00685">
    <property type="entry name" value="Sulfotransfer_1"/>
    <property type="match status" value="1"/>
</dbReference>
<keyword evidence="2" id="KW-0808">Transferase</keyword>
<name>A0AAE1QNA2_9EUCA</name>
<dbReference type="InterPro" id="IPR027417">
    <property type="entry name" value="P-loop_NTPase"/>
</dbReference>